<evidence type="ECO:0000256" key="5">
    <source>
        <dbReference type="SAM" id="Phobius"/>
    </source>
</evidence>
<dbReference type="InterPro" id="IPR010432">
    <property type="entry name" value="RDD"/>
</dbReference>
<protein>
    <recommendedName>
        <fullName evidence="6">RDD domain-containing protein</fullName>
    </recommendedName>
</protein>
<dbReference type="Proteomes" id="UP000435138">
    <property type="component" value="Unassembled WGS sequence"/>
</dbReference>
<name>A0A6A8A147_9HYPH</name>
<dbReference type="RefSeq" id="WP_153352140.1">
    <property type="nucleotide sequence ID" value="NZ_WIXI01000022.1"/>
</dbReference>
<sequence>MTETQSPQPPNGTIGKPPATWRIVLAFILDFFTIFWIAGLGVAFVLGGTTENGFSLNGLPALLCFALMIAYFVVFNRYLGGTIWKRILRAKRTDR</sequence>
<proteinExistence type="predicted"/>
<evidence type="ECO:0000256" key="2">
    <source>
        <dbReference type="ARBA" id="ARBA00022692"/>
    </source>
</evidence>
<gene>
    <name evidence="7" type="ORF">GAO09_00590</name>
</gene>
<evidence type="ECO:0000259" key="6">
    <source>
        <dbReference type="Pfam" id="PF06271"/>
    </source>
</evidence>
<evidence type="ECO:0000256" key="3">
    <source>
        <dbReference type="ARBA" id="ARBA00022989"/>
    </source>
</evidence>
<organism evidence="7 8">
    <name type="scientific">Endobacterium cereale</name>
    <dbReference type="NCBI Taxonomy" id="2663029"/>
    <lineage>
        <taxon>Bacteria</taxon>
        <taxon>Pseudomonadati</taxon>
        <taxon>Pseudomonadota</taxon>
        <taxon>Alphaproteobacteria</taxon>
        <taxon>Hyphomicrobiales</taxon>
        <taxon>Rhizobiaceae</taxon>
        <taxon>Endobacterium</taxon>
    </lineage>
</organism>
<dbReference type="GO" id="GO:0016020">
    <property type="term" value="C:membrane"/>
    <property type="evidence" value="ECO:0007669"/>
    <property type="project" value="UniProtKB-SubCell"/>
</dbReference>
<evidence type="ECO:0000256" key="1">
    <source>
        <dbReference type="ARBA" id="ARBA00004141"/>
    </source>
</evidence>
<accession>A0A6A8A147</accession>
<dbReference type="AlphaFoldDB" id="A0A6A8A147"/>
<keyword evidence="4 5" id="KW-0472">Membrane</keyword>
<keyword evidence="8" id="KW-1185">Reference proteome</keyword>
<evidence type="ECO:0000313" key="7">
    <source>
        <dbReference type="EMBL" id="MQY44572.1"/>
    </source>
</evidence>
<evidence type="ECO:0000313" key="8">
    <source>
        <dbReference type="Proteomes" id="UP000435138"/>
    </source>
</evidence>
<evidence type="ECO:0000256" key="4">
    <source>
        <dbReference type="ARBA" id="ARBA00023136"/>
    </source>
</evidence>
<reference evidence="7 8" key="1">
    <citation type="submission" date="2019-11" db="EMBL/GenBank/DDBJ databases">
        <title>Genome analysis of Rhizobacterium cereale a novel genus and species isolated from maize roots in North Spain.</title>
        <authorList>
            <person name="Menendez E."/>
            <person name="Flores-Felix J.D."/>
            <person name="Ramirez-Bahena M.-H."/>
            <person name="Igual J.M."/>
            <person name="Garcia-Fraile P."/>
            <person name="Peix A."/>
            <person name="Velazquez E."/>
        </authorList>
    </citation>
    <scope>NUCLEOTIDE SEQUENCE [LARGE SCALE GENOMIC DNA]</scope>
    <source>
        <strain evidence="7 8">RZME27</strain>
    </source>
</reference>
<comment type="subcellular location">
    <subcellularLocation>
        <location evidence="1">Membrane</location>
        <topology evidence="1">Multi-pass membrane protein</topology>
    </subcellularLocation>
</comment>
<feature type="transmembrane region" description="Helical" evidence="5">
    <location>
        <begin position="23"/>
        <end position="46"/>
    </location>
</feature>
<feature type="transmembrane region" description="Helical" evidence="5">
    <location>
        <begin position="58"/>
        <end position="79"/>
    </location>
</feature>
<dbReference type="Pfam" id="PF06271">
    <property type="entry name" value="RDD"/>
    <property type="match status" value="1"/>
</dbReference>
<keyword evidence="2 5" id="KW-0812">Transmembrane</keyword>
<keyword evidence="3 5" id="KW-1133">Transmembrane helix</keyword>
<feature type="domain" description="RDD" evidence="6">
    <location>
        <begin position="19"/>
        <end position="91"/>
    </location>
</feature>
<comment type="caution">
    <text evidence="7">The sequence shown here is derived from an EMBL/GenBank/DDBJ whole genome shotgun (WGS) entry which is preliminary data.</text>
</comment>
<dbReference type="EMBL" id="WIXI01000022">
    <property type="protein sequence ID" value="MQY44572.1"/>
    <property type="molecule type" value="Genomic_DNA"/>
</dbReference>